<comment type="caution">
    <text evidence="2">The sequence shown here is derived from an EMBL/GenBank/DDBJ whole genome shotgun (WGS) entry which is preliminary data.</text>
</comment>
<reference evidence="2 3" key="1">
    <citation type="submission" date="2024-04" db="EMBL/GenBank/DDBJ databases">
        <title>Tritrichomonas musculus Genome.</title>
        <authorList>
            <person name="Alves-Ferreira E."/>
            <person name="Grigg M."/>
            <person name="Lorenzi H."/>
            <person name="Galac M."/>
        </authorList>
    </citation>
    <scope>NUCLEOTIDE SEQUENCE [LARGE SCALE GENOMIC DNA]</scope>
    <source>
        <strain evidence="2 3">EAF2021</strain>
    </source>
</reference>
<dbReference type="Proteomes" id="UP001470230">
    <property type="component" value="Unassembled WGS sequence"/>
</dbReference>
<accession>A0ABR2JSY4</accession>
<keyword evidence="3" id="KW-1185">Reference proteome</keyword>
<gene>
    <name evidence="2" type="ORF">M9Y10_044379</name>
</gene>
<dbReference type="SUPFAM" id="SSF48371">
    <property type="entry name" value="ARM repeat"/>
    <property type="match status" value="1"/>
</dbReference>
<organism evidence="2 3">
    <name type="scientific">Tritrichomonas musculus</name>
    <dbReference type="NCBI Taxonomy" id="1915356"/>
    <lineage>
        <taxon>Eukaryota</taxon>
        <taxon>Metamonada</taxon>
        <taxon>Parabasalia</taxon>
        <taxon>Tritrichomonadida</taxon>
        <taxon>Tritrichomonadidae</taxon>
        <taxon>Tritrichomonas</taxon>
    </lineage>
</organism>
<protein>
    <submittedName>
        <fullName evidence="2">Uncharacterized protein</fullName>
    </submittedName>
</protein>
<feature type="region of interest" description="Disordered" evidence="1">
    <location>
        <begin position="19"/>
        <end position="46"/>
    </location>
</feature>
<proteinExistence type="predicted"/>
<dbReference type="InterPro" id="IPR016024">
    <property type="entry name" value="ARM-type_fold"/>
</dbReference>
<evidence type="ECO:0000313" key="3">
    <source>
        <dbReference type="Proteomes" id="UP001470230"/>
    </source>
</evidence>
<evidence type="ECO:0000313" key="2">
    <source>
        <dbReference type="EMBL" id="KAK8881743.1"/>
    </source>
</evidence>
<sequence>MDIYKTSNDEHDFIFNEELKNQNSSESFNKENPKYYENNPPESTKSDSIPHLRYFQSLFDKNSASDQKRIIDEITLITHSLLNFQLDDDLSHYLAYSNIIELIFNLLTNAPSREIYQVTFWLVNTLFVVSYRYQKLEIIQTFESFNLFDFVLTRFNPNYKHFLTEDTNLKMKIDPYNYDKELLPYYLHLLSFYCFLFDREHRDIILKLIILPNLDFFFDDLEKNDLIIEASYLIYRSTNYTIDDYIDYFNWMIRFVIKKWEKLDEQSQYSFLNSINNASSSKEIQEKLFTYHFQNFLQKYVIEDIKNSRDEIMSTALLLMYKLFRAHSDLIEVNYKLLIEIGISKKISSKKVAFALFREALKLRKEDSPLGDDSFFEYFMEKFSGGSFDIKYEFISIIGEWILNSSQKIILERAPILIPEITSVLLEVSVTDQLNFLILQQLKIFFQNAEKIPKVFLNLKEIFEEADGVNILEAIAQDIESPQDNSDLAQILLSYWNINI</sequence>
<evidence type="ECO:0000256" key="1">
    <source>
        <dbReference type="SAM" id="MobiDB-lite"/>
    </source>
</evidence>
<dbReference type="EMBL" id="JAPFFF010000009">
    <property type="protein sequence ID" value="KAK8881743.1"/>
    <property type="molecule type" value="Genomic_DNA"/>
</dbReference>
<name>A0ABR2JSY4_9EUKA</name>